<feature type="region of interest" description="Disordered" evidence="1">
    <location>
        <begin position="373"/>
        <end position="396"/>
    </location>
</feature>
<reference evidence="2" key="1">
    <citation type="submission" date="2020-02" db="EMBL/GenBank/DDBJ databases">
        <authorList>
            <person name="Meier V. D."/>
        </authorList>
    </citation>
    <scope>NUCLEOTIDE SEQUENCE</scope>
    <source>
        <strain evidence="2">AVDCRST_MAG85</strain>
    </source>
</reference>
<feature type="compositionally biased region" description="Basic residues" evidence="1">
    <location>
        <begin position="441"/>
        <end position="474"/>
    </location>
</feature>
<feature type="compositionally biased region" description="Basic residues" evidence="1">
    <location>
        <begin position="234"/>
        <end position="260"/>
    </location>
</feature>
<dbReference type="EMBL" id="CADCVT010000280">
    <property type="protein sequence ID" value="CAA9515316.1"/>
    <property type="molecule type" value="Genomic_DNA"/>
</dbReference>
<feature type="compositionally biased region" description="Low complexity" evidence="1">
    <location>
        <begin position="269"/>
        <end position="278"/>
    </location>
</feature>
<feature type="region of interest" description="Disordered" evidence="1">
    <location>
        <begin position="228"/>
        <end position="278"/>
    </location>
</feature>
<evidence type="ECO:0000313" key="2">
    <source>
        <dbReference type="EMBL" id="CAA9515316.1"/>
    </source>
</evidence>
<accession>A0A6J4T7E0</accession>
<protein>
    <submittedName>
        <fullName evidence="2">Uncharacterized protein</fullName>
    </submittedName>
</protein>
<feature type="compositionally biased region" description="Basic residues" evidence="1">
    <location>
        <begin position="1"/>
        <end position="22"/>
    </location>
</feature>
<feature type="compositionally biased region" description="Low complexity" evidence="1">
    <location>
        <begin position="65"/>
        <end position="74"/>
    </location>
</feature>
<name>A0A6J4T7E0_9ACTN</name>
<evidence type="ECO:0000256" key="1">
    <source>
        <dbReference type="SAM" id="MobiDB-lite"/>
    </source>
</evidence>
<feature type="compositionally biased region" description="Basic and acidic residues" evidence="1">
    <location>
        <begin position="373"/>
        <end position="384"/>
    </location>
</feature>
<feature type="region of interest" description="Disordered" evidence="1">
    <location>
        <begin position="1"/>
        <end position="40"/>
    </location>
</feature>
<sequence>PRWARRRSAPPGRRPRRDRRRAALQTRRPGLPAPRPGLHLGHRAVADHDALGARGGLRRGRHGLPPRGAARAARSVLPDLLGRRGASPGLRRRPRPDEGAAREVLAARRRALRRLHGRDEADLRAGHPRRRPARVLLVPRARALHADDGQARRRAAAVPLGRQALRAPADPRGVLVPLAVHRRRPVSRPGDLRRAGLPPVRRGRLVRPRRRLLDRRGDGALTRRALRREGRAGRALRRARDRRRARVRRGPAGRRRRLERRRAQDARAARPAGAVAPAASDDVVLPALPRDRQAVSEAAAPHAHGRRRLQALHPRRDARGAPPLDVLDLPARAVADRAGDGGRRRRLDLHAAAGAQPALGDRLGRGGIAAARRADRGLRDDVRPHRPVGLGHRRAPHDARRLRARARRRVGERVRGRADAAPVGCVPAAQPRPHARGDVLRRRRHASGRGAARRAARRRGHRRTRRRGCACRRL</sequence>
<feature type="non-terminal residue" evidence="2">
    <location>
        <position position="1"/>
    </location>
</feature>
<feature type="region of interest" description="Disordered" evidence="1">
    <location>
        <begin position="53"/>
        <end position="101"/>
    </location>
</feature>
<feature type="region of interest" description="Disordered" evidence="1">
    <location>
        <begin position="411"/>
        <end position="474"/>
    </location>
</feature>
<organism evidence="2">
    <name type="scientific">uncultured Solirubrobacteraceae bacterium</name>
    <dbReference type="NCBI Taxonomy" id="1162706"/>
    <lineage>
        <taxon>Bacteria</taxon>
        <taxon>Bacillati</taxon>
        <taxon>Actinomycetota</taxon>
        <taxon>Thermoleophilia</taxon>
        <taxon>Solirubrobacterales</taxon>
        <taxon>Solirubrobacteraceae</taxon>
        <taxon>environmental samples</taxon>
    </lineage>
</organism>
<gene>
    <name evidence="2" type="ORF">AVDCRST_MAG85-2575</name>
</gene>
<dbReference type="AlphaFoldDB" id="A0A6J4T7E0"/>
<feature type="non-terminal residue" evidence="2">
    <location>
        <position position="474"/>
    </location>
</feature>
<proteinExistence type="predicted"/>